<proteinExistence type="predicted"/>
<dbReference type="EMBL" id="JAFIQO010000111">
    <property type="protein sequence ID" value="MBP0056893.1"/>
    <property type="molecule type" value="Genomic_DNA"/>
</dbReference>
<comment type="caution">
    <text evidence="1">The sequence shown here is derived from an EMBL/GenBank/DDBJ whole genome shotgun (WGS) entry which is preliminary data.</text>
</comment>
<organism evidence="1 2">
    <name type="scientific">Anaerobutyricum soehngenii</name>
    <dbReference type="NCBI Taxonomy" id="105843"/>
    <lineage>
        <taxon>Bacteria</taxon>
        <taxon>Bacillati</taxon>
        <taxon>Bacillota</taxon>
        <taxon>Clostridia</taxon>
        <taxon>Lachnospirales</taxon>
        <taxon>Lachnospiraceae</taxon>
        <taxon>Anaerobutyricum</taxon>
    </lineage>
</organism>
<accession>A0ABS3ZHV9</accession>
<evidence type="ECO:0000313" key="2">
    <source>
        <dbReference type="Proteomes" id="UP001315001"/>
    </source>
</evidence>
<name>A0ABS3ZHV9_9FIRM</name>
<gene>
    <name evidence="1" type="ORF">JYQ75_05690</name>
</gene>
<keyword evidence="2" id="KW-1185">Reference proteome</keyword>
<reference evidence="1 2" key="1">
    <citation type="submission" date="2021-02" db="EMBL/GenBank/DDBJ databases">
        <title>Lactate utilizing bacteria of the human gut.</title>
        <authorList>
            <person name="Sheridan P.O."/>
        </authorList>
    </citation>
    <scope>NUCLEOTIDE SEQUENCE [LARGE SCALE GENOMIC DNA]</scope>
    <source>
        <strain evidence="1 2">HTF-83D</strain>
    </source>
</reference>
<sequence length="125" mass="14450">MGKIRIVLLFDEENEKQRQAGEFLKTQKRCKTALITELVHAWIYNKEGKALFPDKSMSGIDIEKVKEELLHDKNFLLQIESSMKRMDEKTVCEPREDGGMEESESGLDMDVDMMLDGLEMFEMGV</sequence>
<evidence type="ECO:0000313" key="1">
    <source>
        <dbReference type="EMBL" id="MBP0056893.1"/>
    </source>
</evidence>
<protein>
    <submittedName>
        <fullName evidence="1">Uncharacterized protein</fullName>
    </submittedName>
</protein>
<dbReference type="Proteomes" id="UP001315001">
    <property type="component" value="Unassembled WGS sequence"/>
</dbReference>
<dbReference type="RefSeq" id="WP_209293349.1">
    <property type="nucleotide sequence ID" value="NZ_JAFIQO010000111.1"/>
</dbReference>